<feature type="domain" description="Calponin-homology (CH)" evidence="6">
    <location>
        <begin position="32"/>
        <end position="159"/>
    </location>
</feature>
<dbReference type="PANTHER" id="PTHR46756">
    <property type="entry name" value="TRANSGELIN"/>
    <property type="match status" value="1"/>
</dbReference>
<dbReference type="CDD" id="cd21268">
    <property type="entry name" value="CH_GAS2L1_2"/>
    <property type="match status" value="1"/>
</dbReference>
<comment type="subcellular location">
    <subcellularLocation>
        <location evidence="1">Cytoplasm</location>
        <location evidence="1">Cytoskeleton</location>
    </subcellularLocation>
</comment>
<evidence type="ECO:0000256" key="3">
    <source>
        <dbReference type="ARBA" id="ARBA00023212"/>
    </source>
</evidence>
<dbReference type="GO" id="GO:0005856">
    <property type="term" value="C:cytoskeleton"/>
    <property type="evidence" value="ECO:0007669"/>
    <property type="project" value="UniProtKB-SubCell"/>
</dbReference>
<accession>G7NH22</accession>
<feature type="region of interest" description="Disordered" evidence="5">
    <location>
        <begin position="339"/>
        <end position="467"/>
    </location>
</feature>
<keyword evidence="3" id="KW-0206">Cytoskeleton</keyword>
<dbReference type="SUPFAM" id="SSF143575">
    <property type="entry name" value="GAS2 domain-like"/>
    <property type="match status" value="2"/>
</dbReference>
<evidence type="ECO:0000259" key="7">
    <source>
        <dbReference type="PROSITE" id="PS51460"/>
    </source>
</evidence>
<keyword evidence="2" id="KW-0963">Cytoplasm</keyword>
<dbReference type="InterPro" id="IPR036534">
    <property type="entry name" value="GAR_dom_sf"/>
</dbReference>
<dbReference type="SMART" id="SM00033">
    <property type="entry name" value="CH"/>
    <property type="match status" value="1"/>
</dbReference>
<comment type="similarity">
    <text evidence="4">Belongs to the GAS2 family.</text>
</comment>
<dbReference type="GO" id="GO:0008017">
    <property type="term" value="F:microtubule binding"/>
    <property type="evidence" value="ECO:0007669"/>
    <property type="project" value="InterPro"/>
</dbReference>
<name>G7NH22_MACMU</name>
<dbReference type="PANTHER" id="PTHR46756:SF14">
    <property type="entry name" value="GAS2-LIKE PROTEIN 2"/>
    <property type="match status" value="1"/>
</dbReference>
<feature type="compositionally biased region" description="Polar residues" evidence="5">
    <location>
        <begin position="455"/>
        <end position="465"/>
    </location>
</feature>
<dbReference type="Gene3D" id="3.30.920.20">
    <property type="entry name" value="Gas2-like domain"/>
    <property type="match status" value="2"/>
</dbReference>
<evidence type="ECO:0000259" key="6">
    <source>
        <dbReference type="PROSITE" id="PS50021"/>
    </source>
</evidence>
<dbReference type="EMBL" id="CM001268">
    <property type="protein sequence ID" value="EHH24707.1"/>
    <property type="molecule type" value="Genomic_DNA"/>
</dbReference>
<evidence type="ECO:0000256" key="2">
    <source>
        <dbReference type="ARBA" id="ARBA00022490"/>
    </source>
</evidence>
<reference evidence="8" key="1">
    <citation type="journal article" date="2011" name="Nat. Biotechnol.">
        <title>Genome sequencing and comparison of two nonhuman primate animal models, the cynomolgus and Chinese rhesus macaques.</title>
        <authorList>
            <person name="Yan G."/>
            <person name="Zhang G."/>
            <person name="Fang X."/>
            <person name="Zhang Y."/>
            <person name="Li C."/>
            <person name="Ling F."/>
            <person name="Cooper D.N."/>
            <person name="Li Q."/>
            <person name="Li Y."/>
            <person name="van Gool A.J."/>
            <person name="Du H."/>
            <person name="Chen J."/>
            <person name="Chen R."/>
            <person name="Zhang P."/>
            <person name="Huang Z."/>
            <person name="Thompson J.R."/>
            <person name="Meng Y."/>
            <person name="Bai Y."/>
            <person name="Wang J."/>
            <person name="Zhuo M."/>
            <person name="Wang T."/>
            <person name="Huang Y."/>
            <person name="Wei L."/>
            <person name="Li J."/>
            <person name="Wang Z."/>
            <person name="Hu H."/>
            <person name="Yang P."/>
            <person name="Le L."/>
            <person name="Stenson P.D."/>
            <person name="Li B."/>
            <person name="Liu X."/>
            <person name="Ball E.V."/>
            <person name="An N."/>
            <person name="Huang Q."/>
            <person name="Zhang Y."/>
            <person name="Fan W."/>
            <person name="Zhang X."/>
            <person name="Li Y."/>
            <person name="Wang W."/>
            <person name="Katze M.G."/>
            <person name="Su B."/>
            <person name="Nielsen R."/>
            <person name="Yang H."/>
            <person name="Wang J."/>
            <person name="Wang X."/>
            <person name="Wang J."/>
        </authorList>
    </citation>
    <scope>NUCLEOTIDE SEQUENCE [LARGE SCALE GENOMIC DNA]</scope>
    <source>
        <strain evidence="8">CR-5</strain>
    </source>
</reference>
<feature type="compositionally biased region" description="Basic residues" evidence="5">
    <location>
        <begin position="802"/>
        <end position="813"/>
    </location>
</feature>
<evidence type="ECO:0000256" key="4">
    <source>
        <dbReference type="ARBA" id="ARBA00038441"/>
    </source>
</evidence>
<organism evidence="8">
    <name type="scientific">Macaca mulatta</name>
    <name type="common">Rhesus macaque</name>
    <dbReference type="NCBI Taxonomy" id="9544"/>
    <lineage>
        <taxon>Eukaryota</taxon>
        <taxon>Metazoa</taxon>
        <taxon>Chordata</taxon>
        <taxon>Craniata</taxon>
        <taxon>Vertebrata</taxon>
        <taxon>Euteleostomi</taxon>
        <taxon>Mammalia</taxon>
        <taxon>Eutheria</taxon>
        <taxon>Euarchontoglires</taxon>
        <taxon>Primates</taxon>
        <taxon>Haplorrhini</taxon>
        <taxon>Catarrhini</taxon>
        <taxon>Cercopithecidae</taxon>
        <taxon>Cercopithecinae</taxon>
        <taxon>Macaca</taxon>
    </lineage>
</organism>
<dbReference type="FunFam" id="1.10.418.10:FF:000047">
    <property type="entry name" value="Growth arrest specific 2 like 1"/>
    <property type="match status" value="1"/>
</dbReference>
<sequence length="907" mass="99883">MSQPAGGRRRPGTLKPPVCSIRPFKSSEQYLEAMKEDLAEWLRDLYGLDIDSTNFLQVLETGLVLCRHANAVTDAALAFLAEAPARAQKIPMPRVGVSCNAAAQPGTFQARDNVSNFIQWCRKEMGIQEVLMFETEDLVQRKNVKNVLLCLLELGRRAWRFGVAAPTVVQLEEEIEEEVRRELALPQPDPLPPAPPRRQPCHFRNLDQMVQNLVSQCTCPVQFSMVKVSEGKYRVGDSNTLIFIRSWRRRFGLPFYGTHIHLCVDEYLDESIPEWVPEARKVVQEERLPSTLPSTSPLPPQILRNNVMVRVGGGWDTLGHYLDKHDPCRCTSLSHKPGNFLKPPAPPVQHEVRVQDGPSQTQPTMTISRSQSPPPPVDWKTYASSGRRLRCQERSLTPSWRQPTAGDSPPSPQSSSSQKGRDPQCTLSGKRVDRYPPGLPRGRIPTSWVHEKTDSQGTDARNPTPQRLRDIEATTKGISARGLSPLPRSCSPAEQLGLRLPLQDKAKGAFFQFREPESVCSPTPVQDLTKIPIRLPSPHPPTPGRSFPGATSRSPGTELGRDPIPLRAVTADLAGSTHGDCSVKVRQEDQQLDIQLMAEAKVSRDLGPQEQEGQYTPLPLGRNKEQAIYCSLEEEILGNMKLLEVGSACLQGTRSGVIPRSGVYVPSLGGRWPEPGGPYDKVIQELAQGPPPLLKVDLEAWKAALTGSPKPAVTPGPGSLKGKLGAIQSGPSTKASLSAKGTHMRKVPPQGGQNCSAPTASASPEAPTPLPLDPNSDKVKACLSEGRRTLRKPKKVPSIYKLKLRPRIRPRRDHRPEKQPSRIPKPLAYVCLGPARPPRRDRLLRAVLGSKGGEASRVDGASVGEEEEEGKEKEPAAPLESRPQTPEDLRPHWLDQAPLPPEEESWV</sequence>
<dbReference type="Pfam" id="PF00307">
    <property type="entry name" value="CH"/>
    <property type="match status" value="1"/>
</dbReference>
<proteinExistence type="inferred from homology"/>
<dbReference type="AlphaFoldDB" id="G7NH22"/>
<dbReference type="SMART" id="SM00243">
    <property type="entry name" value="GAS2"/>
    <property type="match status" value="1"/>
</dbReference>
<protein>
    <submittedName>
        <fullName evidence="8">Growth arrest-specific protein 2-like 2</fullName>
    </submittedName>
</protein>
<feature type="compositionally biased region" description="Low complexity" evidence="5">
    <location>
        <begin position="756"/>
        <end position="765"/>
    </location>
</feature>
<dbReference type="InterPro" id="IPR036872">
    <property type="entry name" value="CH_dom_sf"/>
</dbReference>
<dbReference type="InterPro" id="IPR001715">
    <property type="entry name" value="CH_dom"/>
</dbReference>
<dbReference type="Gene3D" id="1.10.418.10">
    <property type="entry name" value="Calponin-like domain"/>
    <property type="match status" value="1"/>
</dbReference>
<feature type="region of interest" description="Disordered" evidence="5">
    <location>
        <begin position="707"/>
        <end position="836"/>
    </location>
</feature>
<evidence type="ECO:0000313" key="8">
    <source>
        <dbReference type="EMBL" id="EHH24707.1"/>
    </source>
</evidence>
<gene>
    <name evidence="8" type="ORF">EGK_08415</name>
</gene>
<dbReference type="PROSITE" id="PS51460">
    <property type="entry name" value="GAR"/>
    <property type="match status" value="1"/>
</dbReference>
<dbReference type="InterPro" id="IPR003108">
    <property type="entry name" value="GAR_dom"/>
</dbReference>
<dbReference type="Proteomes" id="UP000013456">
    <property type="component" value="Chromosome 16"/>
</dbReference>
<dbReference type="PROSITE" id="PS50021">
    <property type="entry name" value="CH"/>
    <property type="match status" value="1"/>
</dbReference>
<dbReference type="Pfam" id="PF02187">
    <property type="entry name" value="GAS2"/>
    <property type="match status" value="2"/>
</dbReference>
<feature type="compositionally biased region" description="Basic and acidic residues" evidence="5">
    <location>
        <begin position="775"/>
        <end position="788"/>
    </location>
</feature>
<feature type="domain" description="GAR" evidence="7">
    <location>
        <begin position="201"/>
        <end position="329"/>
    </location>
</feature>
<feature type="region of interest" description="Disordered" evidence="5">
    <location>
        <begin position="531"/>
        <end position="562"/>
    </location>
</feature>
<dbReference type="SUPFAM" id="SSF47576">
    <property type="entry name" value="Calponin-homology domain, CH-domain"/>
    <property type="match status" value="1"/>
</dbReference>
<evidence type="ECO:0000256" key="1">
    <source>
        <dbReference type="ARBA" id="ARBA00004245"/>
    </source>
</evidence>
<feature type="compositionally biased region" description="Polar residues" evidence="5">
    <location>
        <begin position="357"/>
        <end position="371"/>
    </location>
</feature>
<evidence type="ECO:0000256" key="5">
    <source>
        <dbReference type="SAM" id="MobiDB-lite"/>
    </source>
</evidence>
<feature type="region of interest" description="Disordered" evidence="5">
    <location>
        <begin position="848"/>
        <end position="907"/>
    </location>
</feature>